<accession>E8LKW2</accession>
<evidence type="ECO:0000256" key="1">
    <source>
        <dbReference type="SAM" id="Coils"/>
    </source>
</evidence>
<dbReference type="Proteomes" id="UP000018458">
    <property type="component" value="Unassembled WGS sequence"/>
</dbReference>
<feature type="coiled-coil region" evidence="1">
    <location>
        <begin position="19"/>
        <end position="81"/>
    </location>
</feature>
<dbReference type="AlphaFoldDB" id="E8LKW2"/>
<dbReference type="STRING" id="762983.HMPREF9444_01362"/>
<dbReference type="HOGENOM" id="CLU_2496721_0_0_6"/>
<name>E8LKW2_SUCHY</name>
<comment type="caution">
    <text evidence="2">The sequence shown here is derived from an EMBL/GenBank/DDBJ whole genome shotgun (WGS) entry which is preliminary data.</text>
</comment>
<evidence type="ECO:0000313" key="3">
    <source>
        <dbReference type="Proteomes" id="UP000018458"/>
    </source>
</evidence>
<dbReference type="OrthoDB" id="7068247at2"/>
<proteinExistence type="predicted"/>
<gene>
    <name evidence="2" type="ORF">HMPREF9444_01362</name>
</gene>
<evidence type="ECO:0008006" key="4">
    <source>
        <dbReference type="Google" id="ProtNLM"/>
    </source>
</evidence>
<keyword evidence="1" id="KW-0175">Coiled coil</keyword>
<dbReference type="EMBL" id="AEVO01000076">
    <property type="protein sequence ID" value="EFY06841.1"/>
    <property type="molecule type" value="Genomic_DNA"/>
</dbReference>
<protein>
    <recommendedName>
        <fullName evidence="4">Cell division protein ZapB</fullName>
    </recommendedName>
</protein>
<reference evidence="2 3" key="1">
    <citation type="submission" date="2011-01" db="EMBL/GenBank/DDBJ databases">
        <authorList>
            <person name="Weinstock G."/>
            <person name="Sodergren E."/>
            <person name="Clifton S."/>
            <person name="Fulton L."/>
            <person name="Fulton B."/>
            <person name="Courtney L."/>
            <person name="Fronick C."/>
            <person name="Harrison M."/>
            <person name="Strong C."/>
            <person name="Farmer C."/>
            <person name="Delahaunty K."/>
            <person name="Markovic C."/>
            <person name="Hall O."/>
            <person name="Minx P."/>
            <person name="Tomlinson C."/>
            <person name="Mitreva M."/>
            <person name="Hou S."/>
            <person name="Chen J."/>
            <person name="Wollam A."/>
            <person name="Pepin K.H."/>
            <person name="Johnson M."/>
            <person name="Bhonagiri V."/>
            <person name="Zhang X."/>
            <person name="Suruliraj S."/>
            <person name="Warren W."/>
            <person name="Chinwalla A."/>
            <person name="Mardis E.R."/>
            <person name="Wilson R.K."/>
        </authorList>
    </citation>
    <scope>NUCLEOTIDE SEQUENCE [LARGE SCALE GENOMIC DNA]</scope>
    <source>
        <strain evidence="3">DSM 22608 / JCM 16073 / KCTC 15190 / YIT 12066</strain>
    </source>
</reference>
<evidence type="ECO:0000313" key="2">
    <source>
        <dbReference type="EMBL" id="EFY06841.1"/>
    </source>
</evidence>
<keyword evidence="3" id="KW-1185">Reference proteome</keyword>
<sequence>MSEHDDSLSPKERELIASLKEIVSLSENMRIKLERAQKELSSLQATLSSERRSMIELKEENQHLREVLQNWRNRMNSVLEQLGEIK</sequence>
<organism evidence="2 3">
    <name type="scientific">Succinatimonas hippei (strain DSM 22608 / JCM 16073 / KCTC 15190 / YIT 12066)</name>
    <dbReference type="NCBI Taxonomy" id="762983"/>
    <lineage>
        <taxon>Bacteria</taxon>
        <taxon>Pseudomonadati</taxon>
        <taxon>Pseudomonadota</taxon>
        <taxon>Gammaproteobacteria</taxon>
        <taxon>Aeromonadales</taxon>
        <taxon>Succinivibrionaceae</taxon>
        <taxon>Succinatimonas</taxon>
    </lineage>
</organism>
<dbReference type="RefSeq" id="WP_009143550.1">
    <property type="nucleotide sequence ID" value="NZ_GL831010.1"/>
</dbReference>